<protein>
    <recommendedName>
        <fullName evidence="7">NAC domain-containing protein</fullName>
    </recommendedName>
</protein>
<feature type="domain" description="NAC" evidence="7">
    <location>
        <begin position="8"/>
        <end position="176"/>
    </location>
</feature>
<evidence type="ECO:0000313" key="8">
    <source>
        <dbReference type="EMBL" id="KAK1378777.1"/>
    </source>
</evidence>
<feature type="compositionally biased region" description="Basic residues" evidence="6">
    <location>
        <begin position="184"/>
        <end position="215"/>
    </location>
</feature>
<comment type="caution">
    <text evidence="8">The sequence shown here is derived from an EMBL/GenBank/DDBJ whole genome shotgun (WGS) entry which is preliminary data.</text>
</comment>
<dbReference type="InterPro" id="IPR036093">
    <property type="entry name" value="NAC_dom_sf"/>
</dbReference>
<accession>A0AAD8I6A3</accession>
<dbReference type="InterPro" id="IPR003441">
    <property type="entry name" value="NAC-dom"/>
</dbReference>
<proteinExistence type="predicted"/>
<comment type="subcellular location">
    <subcellularLocation>
        <location evidence="1">Nucleus</location>
    </subcellularLocation>
</comment>
<feature type="region of interest" description="Disordered" evidence="6">
    <location>
        <begin position="184"/>
        <end position="224"/>
    </location>
</feature>
<dbReference type="SUPFAM" id="SSF101941">
    <property type="entry name" value="NAC domain"/>
    <property type="match status" value="1"/>
</dbReference>
<dbReference type="GO" id="GO:0005634">
    <property type="term" value="C:nucleus"/>
    <property type="evidence" value="ECO:0007669"/>
    <property type="project" value="UniProtKB-SubCell"/>
</dbReference>
<evidence type="ECO:0000256" key="2">
    <source>
        <dbReference type="ARBA" id="ARBA00023015"/>
    </source>
</evidence>
<name>A0AAD8I6A3_9APIA</name>
<sequence length="453" mass="50229">MGSERFNHSRGWYFTPTDDDLIEEFLKPKVFGQTPIFDFIKEKQVYGGLSCNPWQIFDPNEEAESWFVPPFKKSEKVMYVFTNLSKIAKSSSEETRSRVNMCKTAGRGTWVGETGKEKIMDCDGNVIGETRLLVFKNNEIDSAAGEAQFRYYKMHEYCLSGIYGTSTLVLCKITYDSTKKSSFVKRAPKNSGKSPKKPVKLGTKRVSKISAKSRKKQESSNKKDLVGSVSDNLVVEGRVCENLNGVVCDDVFVLSNSSEPLLKKQKNSNENVEGGVGDSVVECSVGDNLVECSAGDNLVVDRSVCENLVSRNSGEPPLKKQKNCNMNLQGGVGVNLVECIVGDNLVECSAGDNLVVALDVNEFGEDLVFSFDDDWIQEYCAEGSFCDDLLAAQEVNSCGKDLCINDPTLVSSTGDEWMQELVKHMQQELVEDTNLRKRKFDAENGCGPTFLNE</sequence>
<evidence type="ECO:0000256" key="5">
    <source>
        <dbReference type="ARBA" id="ARBA00023242"/>
    </source>
</evidence>
<evidence type="ECO:0000259" key="7">
    <source>
        <dbReference type="PROSITE" id="PS51005"/>
    </source>
</evidence>
<dbReference type="Proteomes" id="UP001237642">
    <property type="component" value="Unassembled WGS sequence"/>
</dbReference>
<organism evidence="8 9">
    <name type="scientific">Heracleum sosnowskyi</name>
    <dbReference type="NCBI Taxonomy" id="360622"/>
    <lineage>
        <taxon>Eukaryota</taxon>
        <taxon>Viridiplantae</taxon>
        <taxon>Streptophyta</taxon>
        <taxon>Embryophyta</taxon>
        <taxon>Tracheophyta</taxon>
        <taxon>Spermatophyta</taxon>
        <taxon>Magnoliopsida</taxon>
        <taxon>eudicotyledons</taxon>
        <taxon>Gunneridae</taxon>
        <taxon>Pentapetalae</taxon>
        <taxon>asterids</taxon>
        <taxon>campanulids</taxon>
        <taxon>Apiales</taxon>
        <taxon>Apiaceae</taxon>
        <taxon>Apioideae</taxon>
        <taxon>apioid superclade</taxon>
        <taxon>Tordylieae</taxon>
        <taxon>Tordyliinae</taxon>
        <taxon>Heracleum</taxon>
    </lineage>
</organism>
<evidence type="ECO:0000256" key="6">
    <source>
        <dbReference type="SAM" id="MobiDB-lite"/>
    </source>
</evidence>
<dbReference type="GO" id="GO:0006355">
    <property type="term" value="P:regulation of DNA-templated transcription"/>
    <property type="evidence" value="ECO:0007669"/>
    <property type="project" value="InterPro"/>
</dbReference>
<evidence type="ECO:0000313" key="9">
    <source>
        <dbReference type="Proteomes" id="UP001237642"/>
    </source>
</evidence>
<keyword evidence="5" id="KW-0539">Nucleus</keyword>
<dbReference type="PANTHER" id="PTHR31989">
    <property type="entry name" value="NAC DOMAIN-CONTAINING PROTEIN 82-RELATED"/>
    <property type="match status" value="1"/>
</dbReference>
<dbReference type="PROSITE" id="PS51005">
    <property type="entry name" value="NAC"/>
    <property type="match status" value="1"/>
</dbReference>
<keyword evidence="2" id="KW-0805">Transcription regulation</keyword>
<dbReference type="Gene3D" id="2.170.150.80">
    <property type="entry name" value="NAC domain"/>
    <property type="match status" value="1"/>
</dbReference>
<gene>
    <name evidence="8" type="ORF">POM88_025521</name>
</gene>
<dbReference type="EMBL" id="JAUIZM010000006">
    <property type="protein sequence ID" value="KAK1378777.1"/>
    <property type="molecule type" value="Genomic_DNA"/>
</dbReference>
<keyword evidence="3" id="KW-0238">DNA-binding</keyword>
<reference evidence="8" key="1">
    <citation type="submission" date="2023-02" db="EMBL/GenBank/DDBJ databases">
        <title>Genome of toxic invasive species Heracleum sosnowskyi carries increased number of genes despite the absence of recent whole-genome duplications.</title>
        <authorList>
            <person name="Schelkunov M."/>
            <person name="Shtratnikova V."/>
            <person name="Makarenko M."/>
            <person name="Klepikova A."/>
            <person name="Omelchenko D."/>
            <person name="Novikova G."/>
            <person name="Obukhova E."/>
            <person name="Bogdanov V."/>
            <person name="Penin A."/>
            <person name="Logacheva M."/>
        </authorList>
    </citation>
    <scope>NUCLEOTIDE SEQUENCE</scope>
    <source>
        <strain evidence="8">Hsosn_3</strain>
        <tissue evidence="8">Leaf</tissue>
    </source>
</reference>
<dbReference type="Pfam" id="PF02365">
    <property type="entry name" value="NAM"/>
    <property type="match status" value="1"/>
</dbReference>
<dbReference type="GO" id="GO:0003677">
    <property type="term" value="F:DNA binding"/>
    <property type="evidence" value="ECO:0007669"/>
    <property type="project" value="UniProtKB-KW"/>
</dbReference>
<evidence type="ECO:0000256" key="1">
    <source>
        <dbReference type="ARBA" id="ARBA00004123"/>
    </source>
</evidence>
<evidence type="ECO:0000256" key="4">
    <source>
        <dbReference type="ARBA" id="ARBA00023163"/>
    </source>
</evidence>
<reference evidence="8" key="2">
    <citation type="submission" date="2023-05" db="EMBL/GenBank/DDBJ databases">
        <authorList>
            <person name="Schelkunov M.I."/>
        </authorList>
    </citation>
    <scope>NUCLEOTIDE SEQUENCE</scope>
    <source>
        <strain evidence="8">Hsosn_3</strain>
        <tissue evidence="8">Leaf</tissue>
    </source>
</reference>
<keyword evidence="4" id="KW-0804">Transcription</keyword>
<evidence type="ECO:0000256" key="3">
    <source>
        <dbReference type="ARBA" id="ARBA00023125"/>
    </source>
</evidence>
<keyword evidence="9" id="KW-1185">Reference proteome</keyword>
<dbReference type="AlphaFoldDB" id="A0AAD8I6A3"/>